<evidence type="ECO:0000313" key="1">
    <source>
        <dbReference type="EMBL" id="KAK2948297.1"/>
    </source>
</evidence>
<organism evidence="1 2">
    <name type="scientific">Blattamonas nauphoetae</name>
    <dbReference type="NCBI Taxonomy" id="2049346"/>
    <lineage>
        <taxon>Eukaryota</taxon>
        <taxon>Metamonada</taxon>
        <taxon>Preaxostyla</taxon>
        <taxon>Oxymonadida</taxon>
        <taxon>Blattamonas</taxon>
    </lineage>
</organism>
<gene>
    <name evidence="1" type="ORF">BLNAU_16746</name>
</gene>
<dbReference type="EMBL" id="JARBJD010000179">
    <property type="protein sequence ID" value="KAK2948297.1"/>
    <property type="molecule type" value="Genomic_DNA"/>
</dbReference>
<sequence length="534" mass="57003">MEVYLTSCTLDLLRVNFVNCSCTSLYNSYPGAVFVQIKSGTLTMDSCSFSKCSTTGDGGALRLDLTSATGTWDYMLKSVKFGRGEDANRCGEGMFGTDVFVTSSDLESAITPERWAGSFSSSKLTDLMGYDTSLKQTMSLIPFLRGKEVFVGKDGDDEHGGVEDSPLRTLFAAFTKMNDEEVSLGTIVVSELAVIGKTIRLEQEGELSGTTWEEKKGQVECSVEDGEWATGTGRALEAMMRLEIVSLSFSELEFRGFASPVGITSIFSVEAQSTLTLTACSIASSREITQTLAKVSHDGSLLADGLEVSQVRFGGKGSVFVVGSKGRVEMEGGEVSSMSLEGGAVVWGSTESGIEVTRTKFVGCTGRQFGSLIRVSVFGCRVSVVKCVFADCRTVVGMEEMRGGEERVGGGCVVITLGKRSKSTRHSPPSSADLSSTQFSNCVLTCPDSHSSSFVGGSAFAIVSMEKNGRIVFVETEVRNYTCGEGLKREGTDGGVLMWETNRLHTDHRGMRVLGCGVSQIELGSTDSVSASEL</sequence>
<reference evidence="1 2" key="1">
    <citation type="journal article" date="2022" name="bioRxiv">
        <title>Genomics of Preaxostyla Flagellates Illuminates Evolutionary Transitions and the Path Towards Mitochondrial Loss.</title>
        <authorList>
            <person name="Novak L.V.F."/>
            <person name="Treitli S.C."/>
            <person name="Pyrih J."/>
            <person name="Halakuc P."/>
            <person name="Pipaliya S.V."/>
            <person name="Vacek V."/>
            <person name="Brzon O."/>
            <person name="Soukal P."/>
            <person name="Eme L."/>
            <person name="Dacks J.B."/>
            <person name="Karnkowska A."/>
            <person name="Elias M."/>
            <person name="Hampl V."/>
        </authorList>
    </citation>
    <scope>NUCLEOTIDE SEQUENCE [LARGE SCALE GENOMIC DNA]</scope>
    <source>
        <strain evidence="1">NAU3</strain>
        <tissue evidence="1">Gut</tissue>
    </source>
</reference>
<accession>A0ABQ9XCB5</accession>
<comment type="caution">
    <text evidence="1">The sequence shown here is derived from an EMBL/GenBank/DDBJ whole genome shotgun (WGS) entry which is preliminary data.</text>
</comment>
<proteinExistence type="predicted"/>
<protein>
    <submittedName>
        <fullName evidence="1">Uncharacterized protein</fullName>
    </submittedName>
</protein>
<dbReference type="Proteomes" id="UP001281761">
    <property type="component" value="Unassembled WGS sequence"/>
</dbReference>
<name>A0ABQ9XCB5_9EUKA</name>
<keyword evidence="2" id="KW-1185">Reference proteome</keyword>
<evidence type="ECO:0000313" key="2">
    <source>
        <dbReference type="Proteomes" id="UP001281761"/>
    </source>
</evidence>